<keyword evidence="4" id="KW-1185">Reference proteome</keyword>
<dbReference type="Proteomes" id="UP001331515">
    <property type="component" value="Unassembled WGS sequence"/>
</dbReference>
<feature type="region of interest" description="Disordered" evidence="1">
    <location>
        <begin position="838"/>
        <end position="882"/>
    </location>
</feature>
<proteinExistence type="predicted"/>
<feature type="domain" description="FAM194 C-terminal" evidence="2">
    <location>
        <begin position="314"/>
        <end position="477"/>
    </location>
</feature>
<protein>
    <recommendedName>
        <fullName evidence="2">FAM194 C-terminal domain-containing protein</fullName>
    </recommendedName>
</protein>
<evidence type="ECO:0000256" key="1">
    <source>
        <dbReference type="SAM" id="MobiDB-lite"/>
    </source>
</evidence>
<evidence type="ECO:0000259" key="2">
    <source>
        <dbReference type="Pfam" id="PF14977"/>
    </source>
</evidence>
<name>A0AAN8DRI8_CHAGU</name>
<feature type="region of interest" description="Disordered" evidence="1">
    <location>
        <begin position="578"/>
        <end position="624"/>
    </location>
</feature>
<dbReference type="Pfam" id="PF14977">
    <property type="entry name" value="FAM194"/>
    <property type="match status" value="1"/>
</dbReference>
<feature type="compositionally biased region" description="Basic and acidic residues" evidence="1">
    <location>
        <begin position="867"/>
        <end position="882"/>
    </location>
</feature>
<comment type="caution">
    <text evidence="3">The sequence shown here is derived from an EMBL/GenBank/DDBJ whole genome shotgun (WGS) entry which is preliminary data.</text>
</comment>
<feature type="region of interest" description="Disordered" evidence="1">
    <location>
        <begin position="148"/>
        <end position="212"/>
    </location>
</feature>
<organism evidence="3 4">
    <name type="scientific">Champsocephalus gunnari</name>
    <name type="common">Mackerel icefish</name>
    <dbReference type="NCBI Taxonomy" id="52237"/>
    <lineage>
        <taxon>Eukaryota</taxon>
        <taxon>Metazoa</taxon>
        <taxon>Chordata</taxon>
        <taxon>Craniata</taxon>
        <taxon>Vertebrata</taxon>
        <taxon>Euteleostomi</taxon>
        <taxon>Actinopterygii</taxon>
        <taxon>Neopterygii</taxon>
        <taxon>Teleostei</taxon>
        <taxon>Neoteleostei</taxon>
        <taxon>Acanthomorphata</taxon>
        <taxon>Eupercaria</taxon>
        <taxon>Perciformes</taxon>
        <taxon>Notothenioidei</taxon>
        <taxon>Channichthyidae</taxon>
        <taxon>Champsocephalus</taxon>
    </lineage>
</organism>
<feature type="compositionally biased region" description="Basic and acidic residues" evidence="1">
    <location>
        <begin position="148"/>
        <end position="173"/>
    </location>
</feature>
<feature type="region of interest" description="Disordered" evidence="1">
    <location>
        <begin position="42"/>
        <end position="78"/>
    </location>
</feature>
<dbReference type="PANTHER" id="PTHR23093">
    <property type="entry name" value="SIMILAR TO CHROMOSOME 3 OPEN READING FRAME 20"/>
    <property type="match status" value="1"/>
</dbReference>
<accession>A0AAN8DRI8</accession>
<reference evidence="3 4" key="1">
    <citation type="journal article" date="2023" name="Mol. Biol. Evol.">
        <title>Genomics of Secondarily Temperate Adaptation in the Only Non-Antarctic Icefish.</title>
        <authorList>
            <person name="Rivera-Colon A.G."/>
            <person name="Rayamajhi N."/>
            <person name="Minhas B.F."/>
            <person name="Madrigal G."/>
            <person name="Bilyk K.T."/>
            <person name="Yoon V."/>
            <person name="Hune M."/>
            <person name="Gregory S."/>
            <person name="Cheng C.H.C."/>
            <person name="Catchen J.M."/>
        </authorList>
    </citation>
    <scope>NUCLEOTIDE SEQUENCE [LARGE SCALE GENOMIC DNA]</scope>
    <source>
        <tissue evidence="3">White muscle</tissue>
    </source>
</reference>
<feature type="compositionally biased region" description="Polar residues" evidence="1">
    <location>
        <begin position="848"/>
        <end position="866"/>
    </location>
</feature>
<dbReference type="EMBL" id="JAURVH010001518">
    <property type="protein sequence ID" value="KAK5927781.1"/>
    <property type="molecule type" value="Genomic_DNA"/>
</dbReference>
<feature type="compositionally biased region" description="Basic and acidic residues" evidence="1">
    <location>
        <begin position="42"/>
        <end position="55"/>
    </location>
</feature>
<feature type="compositionally biased region" description="Basic and acidic residues" evidence="1">
    <location>
        <begin position="589"/>
        <end position="610"/>
    </location>
</feature>
<sequence>MTYSVGLTEFRCGPLYFFDQPTKQNRIKGARSNILHFNLAREEASHPDDNTEGKSGEPTQRLSGETCRDGEPDTSVGAALNIKDQDPMDAYQRAAPLILNDLARLLSRHKWTEEGRIPHGIVNILNCSWKDLTAGSVHFKSPEQAAEIRKSKGSGKLDESRSSQVSVEDKTEAGGRNSCVVENGGPSVRKPQLSSNPRMKKRKHSSNRALSSSTVSFSISSNSCSNPGWIIQSKPPSCDEAQQIRLCQWVVERLQAARSLQKLQTEQDLNKPLILCHYGDAKVQLKDRRARRKVQPAALVNGMPQVPEMKPMDPSRQKLHYRINDGSSFIYYPSGCIAVCQSRSGLPCGGFYTNVFNDSECPVILATITAFGNGAATNPLTSVITAVWDQDGGFICDQHGKITKEWSCQKNRTLKEKIDIQLSDVISVRLLSGTSAMLSFRCNNESVQLPLSVLSNLNKSRETTEEKMTSDSAQDLLLLRKTTNPVVVLESKRSLTLTPVCSLEVLQMVGEVEGLEEPSAQWRRGGHVGRELKRLQQRVRNTLDGWLDYYRVAIGIKCPDMKRMPDAPLRTRLRREVQSAALPSLNPPERADARAVRPEEDRKELQEKQRHLSAPAERPPLDGYVKLPRTRKKQTNEEPCLVTQIGPLQIHGNIQIESVFIPNSADLQPSAVAPPSFIPSTPLTVCPALLRAALLGEGGAQALLLQRCTDASADGPGHINTQAAPGQEVLQLLYRKRNKHRTMPCSQCQMDSFRLVRYEMSTGKPSCVAGSILLQQRHNAAPGMVLMYIRGKLLFVGFIFSGHNFTVRDLHKQISRTRRDYRLGVSLPTDYKFSNTVDTPSAADAHDSQNSTLKTADNKTLTPSVERNQKANEKKNIKVPEVSNRQHRDFCIKAKKTPALPRVLITH</sequence>
<evidence type="ECO:0000313" key="3">
    <source>
        <dbReference type="EMBL" id="KAK5927781.1"/>
    </source>
</evidence>
<dbReference type="AlphaFoldDB" id="A0AAN8DRI8"/>
<evidence type="ECO:0000313" key="4">
    <source>
        <dbReference type="Proteomes" id="UP001331515"/>
    </source>
</evidence>
<dbReference type="InterPro" id="IPR029281">
    <property type="entry name" value="FAM194_C"/>
</dbReference>
<dbReference type="PANTHER" id="PTHR23093:SF16">
    <property type="entry name" value="FAM194 C-TERMINAL DOMAIN-CONTAINING PROTEIN"/>
    <property type="match status" value="1"/>
</dbReference>
<gene>
    <name evidence="3" type="ORF">CgunFtcFv8_012902</name>
</gene>